<feature type="region of interest" description="Disordered" evidence="1">
    <location>
        <begin position="49"/>
        <end position="79"/>
    </location>
</feature>
<dbReference type="EMBL" id="BMOU01000006">
    <property type="protein sequence ID" value="GGO01187.1"/>
    <property type="molecule type" value="Genomic_DNA"/>
</dbReference>
<proteinExistence type="predicted"/>
<reference evidence="2" key="2">
    <citation type="submission" date="2020-09" db="EMBL/GenBank/DDBJ databases">
        <authorList>
            <person name="Sun Q."/>
            <person name="Ohkuma M."/>
        </authorList>
    </citation>
    <scope>NUCLEOTIDE SEQUENCE</scope>
    <source>
        <strain evidence="2">JCM 17820</strain>
    </source>
</reference>
<evidence type="ECO:0000256" key="1">
    <source>
        <dbReference type="SAM" id="MobiDB-lite"/>
    </source>
</evidence>
<protein>
    <submittedName>
        <fullName evidence="2">Uncharacterized protein</fullName>
    </submittedName>
</protein>
<comment type="caution">
    <text evidence="2">The sequence shown here is derived from an EMBL/GenBank/DDBJ whole genome shotgun (WGS) entry which is preliminary data.</text>
</comment>
<name>A0A830GTH2_9EURY</name>
<reference evidence="2" key="1">
    <citation type="journal article" date="2014" name="Int. J. Syst. Evol. Microbiol.">
        <title>Complete genome sequence of Corynebacterium casei LMG S-19264T (=DSM 44701T), isolated from a smear-ripened cheese.</title>
        <authorList>
            <consortium name="US DOE Joint Genome Institute (JGI-PGF)"/>
            <person name="Walter F."/>
            <person name="Albersmeier A."/>
            <person name="Kalinowski J."/>
            <person name="Ruckert C."/>
        </authorList>
    </citation>
    <scope>NUCLEOTIDE SEQUENCE</scope>
    <source>
        <strain evidence="2">JCM 17820</strain>
    </source>
</reference>
<dbReference type="Proteomes" id="UP000605784">
    <property type="component" value="Unassembled WGS sequence"/>
</dbReference>
<evidence type="ECO:0000313" key="3">
    <source>
        <dbReference type="Proteomes" id="UP000605784"/>
    </source>
</evidence>
<gene>
    <name evidence="2" type="ORF">GCM10009030_34580</name>
</gene>
<dbReference type="InterPro" id="IPR029068">
    <property type="entry name" value="Glyas_Bleomycin-R_OHBP_Dase"/>
</dbReference>
<dbReference type="Gene3D" id="3.10.180.10">
    <property type="entry name" value="2,3-Dihydroxybiphenyl 1,2-Dioxygenase, domain 1"/>
    <property type="match status" value="1"/>
</dbReference>
<feature type="region of interest" description="Disordered" evidence="1">
    <location>
        <begin position="1"/>
        <end position="21"/>
    </location>
</feature>
<accession>A0A830GTH2</accession>
<evidence type="ECO:0000313" key="2">
    <source>
        <dbReference type="EMBL" id="GGO01187.1"/>
    </source>
</evidence>
<dbReference type="AlphaFoldDB" id="A0A830GTH2"/>
<feature type="compositionally biased region" description="Low complexity" evidence="1">
    <location>
        <begin position="70"/>
        <end position="79"/>
    </location>
</feature>
<organism evidence="2 3">
    <name type="scientific">Haloarcula pellucida</name>
    <dbReference type="NCBI Taxonomy" id="1427151"/>
    <lineage>
        <taxon>Archaea</taxon>
        <taxon>Methanobacteriati</taxon>
        <taxon>Methanobacteriota</taxon>
        <taxon>Stenosarchaea group</taxon>
        <taxon>Halobacteria</taxon>
        <taxon>Halobacteriales</taxon>
        <taxon>Haloarculaceae</taxon>
        <taxon>Haloarcula</taxon>
    </lineage>
</organism>
<keyword evidence="3" id="KW-1185">Reference proteome</keyword>
<sequence>MRSDTPGVHHVSAIGGDPQRNAAFDVAGSGLRPLVRTVNFEDEFTHHLYGADAGRTLSPTPPNRGRSRGRLSSSGVATR</sequence>
<dbReference type="RefSeq" id="WP_189001073.1">
    <property type="nucleotide sequence ID" value="NZ_BMOU01000006.1"/>
</dbReference>